<evidence type="ECO:0000256" key="1">
    <source>
        <dbReference type="ARBA" id="ARBA00000885"/>
    </source>
</evidence>
<dbReference type="SUPFAM" id="SSF49562">
    <property type="entry name" value="C2 domain (Calcium/lipid-binding domain, CaLB)"/>
    <property type="match status" value="1"/>
</dbReference>
<keyword evidence="5 8" id="KW-0808">Transferase</keyword>
<dbReference type="CDD" id="cd00201">
    <property type="entry name" value="WW"/>
    <property type="match status" value="3"/>
</dbReference>
<feature type="active site" description="Glycyl thioester intermediate" evidence="9 10">
    <location>
        <position position="726"/>
    </location>
</feature>
<dbReference type="InterPro" id="IPR000569">
    <property type="entry name" value="HECT_dom"/>
</dbReference>
<name>A0A2G8L244_STIJA</name>
<dbReference type="FunFam" id="3.30.2410.10:FF:000001">
    <property type="entry name" value="E3 ubiquitin-protein ligase NEDD4-like"/>
    <property type="match status" value="1"/>
</dbReference>
<dbReference type="Gene3D" id="3.90.1750.10">
    <property type="entry name" value="Hect, E3 ligase catalytic domains"/>
    <property type="match status" value="1"/>
</dbReference>
<dbReference type="EMBL" id="MRZV01000254">
    <property type="protein sequence ID" value="PIK54323.1"/>
    <property type="molecule type" value="Genomic_DNA"/>
</dbReference>
<dbReference type="GO" id="GO:0016567">
    <property type="term" value="P:protein ubiquitination"/>
    <property type="evidence" value="ECO:0007669"/>
    <property type="project" value="UniProtKB-UniPathway"/>
</dbReference>
<dbReference type="GO" id="GO:0048814">
    <property type="term" value="P:regulation of dendrite morphogenesis"/>
    <property type="evidence" value="ECO:0007669"/>
    <property type="project" value="TreeGrafter"/>
</dbReference>
<dbReference type="CDD" id="cd00078">
    <property type="entry name" value="HECTc"/>
    <property type="match status" value="1"/>
</dbReference>
<dbReference type="SMART" id="SM00119">
    <property type="entry name" value="HECTc"/>
    <property type="match status" value="1"/>
</dbReference>
<dbReference type="STRING" id="307972.A0A2G8L244"/>
<feature type="region of interest" description="Disordered" evidence="11">
    <location>
        <begin position="144"/>
        <end position="209"/>
    </location>
</feature>
<evidence type="ECO:0000256" key="7">
    <source>
        <dbReference type="ARBA" id="ARBA00022786"/>
    </source>
</evidence>
<dbReference type="InterPro" id="IPR000008">
    <property type="entry name" value="C2_dom"/>
</dbReference>
<dbReference type="InterPro" id="IPR035983">
    <property type="entry name" value="Hect_E3_ubiquitin_ligase"/>
</dbReference>
<dbReference type="UniPathway" id="UPA00143"/>
<keyword evidence="6" id="KW-0677">Repeat</keyword>
<evidence type="ECO:0000256" key="9">
    <source>
        <dbReference type="PIRSR" id="PIRSR001569-1"/>
    </source>
</evidence>
<comment type="catalytic activity">
    <reaction evidence="1 8">
        <text>S-ubiquitinyl-[E2 ubiquitin-conjugating enzyme]-L-cysteine + [acceptor protein]-L-lysine = [E2 ubiquitin-conjugating enzyme]-L-cysteine + N(6)-ubiquitinyl-[acceptor protein]-L-lysine.</text>
        <dbReference type="EC" id="2.3.2.26"/>
    </reaction>
</comment>
<dbReference type="Gene3D" id="3.30.2160.10">
    <property type="entry name" value="Hect, E3 ligase catalytic domain"/>
    <property type="match status" value="1"/>
</dbReference>
<dbReference type="GO" id="GO:0051049">
    <property type="term" value="P:regulation of transport"/>
    <property type="evidence" value="ECO:0007669"/>
    <property type="project" value="UniProtKB-ARBA"/>
</dbReference>
<dbReference type="Gene3D" id="2.60.40.150">
    <property type="entry name" value="C2 domain"/>
    <property type="match status" value="1"/>
</dbReference>
<dbReference type="FunFam" id="2.20.70.10:FF:000017">
    <property type="entry name" value="E3 ubiquitin-protein ligase"/>
    <property type="match status" value="2"/>
</dbReference>
<dbReference type="OrthoDB" id="423283at2759"/>
<evidence type="ECO:0000256" key="11">
    <source>
        <dbReference type="SAM" id="MobiDB-lite"/>
    </source>
</evidence>
<comment type="subcellular location">
    <subcellularLocation>
        <location evidence="2">Cytoplasm</location>
    </subcellularLocation>
</comment>
<evidence type="ECO:0000256" key="2">
    <source>
        <dbReference type="ARBA" id="ARBA00004496"/>
    </source>
</evidence>
<evidence type="ECO:0000259" key="12">
    <source>
        <dbReference type="PROSITE" id="PS50004"/>
    </source>
</evidence>
<evidence type="ECO:0000313" key="15">
    <source>
        <dbReference type="EMBL" id="PIK54323.1"/>
    </source>
</evidence>
<reference evidence="15 16" key="1">
    <citation type="journal article" date="2017" name="PLoS Biol.">
        <title>The sea cucumber genome provides insights into morphological evolution and visceral regeneration.</title>
        <authorList>
            <person name="Zhang X."/>
            <person name="Sun L."/>
            <person name="Yuan J."/>
            <person name="Sun Y."/>
            <person name="Gao Y."/>
            <person name="Zhang L."/>
            <person name="Li S."/>
            <person name="Dai H."/>
            <person name="Hamel J.F."/>
            <person name="Liu C."/>
            <person name="Yu Y."/>
            <person name="Liu S."/>
            <person name="Lin W."/>
            <person name="Guo K."/>
            <person name="Jin S."/>
            <person name="Xu P."/>
            <person name="Storey K.B."/>
            <person name="Huan P."/>
            <person name="Zhang T."/>
            <person name="Zhou Y."/>
            <person name="Zhang J."/>
            <person name="Lin C."/>
            <person name="Li X."/>
            <person name="Xing L."/>
            <person name="Huo D."/>
            <person name="Sun M."/>
            <person name="Wang L."/>
            <person name="Mercier A."/>
            <person name="Li F."/>
            <person name="Yang H."/>
            <person name="Xiang J."/>
        </authorList>
    </citation>
    <scope>NUCLEOTIDE SEQUENCE [LARGE SCALE GENOMIC DNA]</scope>
    <source>
        <strain evidence="15">Shaxun</strain>
        <tissue evidence="15">Muscle</tissue>
    </source>
</reference>
<keyword evidence="7 8" id="KW-0833">Ubl conjugation pathway</keyword>
<dbReference type="Pfam" id="PF00397">
    <property type="entry name" value="WW"/>
    <property type="match status" value="3"/>
</dbReference>
<evidence type="ECO:0000256" key="8">
    <source>
        <dbReference type="PIRNR" id="PIRNR001569"/>
    </source>
</evidence>
<dbReference type="Gene3D" id="3.30.2410.10">
    <property type="entry name" value="Hect, E3 ligase catalytic domain"/>
    <property type="match status" value="1"/>
</dbReference>
<evidence type="ECO:0000256" key="4">
    <source>
        <dbReference type="ARBA" id="ARBA00022490"/>
    </source>
</evidence>
<dbReference type="SMR" id="A0A2G8L244"/>
<protein>
    <recommendedName>
        <fullName evidence="8">E3 ubiquitin-protein ligase</fullName>
        <ecNumber evidence="8">2.3.2.26</ecNumber>
    </recommendedName>
</protein>
<feature type="domain" description="HECT" evidence="14">
    <location>
        <begin position="436"/>
        <end position="758"/>
    </location>
</feature>
<evidence type="ECO:0000256" key="10">
    <source>
        <dbReference type="PROSITE-ProRule" id="PRU00104"/>
    </source>
</evidence>
<dbReference type="GO" id="GO:0061630">
    <property type="term" value="F:ubiquitin protein ligase activity"/>
    <property type="evidence" value="ECO:0007669"/>
    <property type="project" value="UniProtKB-EC"/>
</dbReference>
<evidence type="ECO:0000259" key="14">
    <source>
        <dbReference type="PROSITE" id="PS50237"/>
    </source>
</evidence>
<dbReference type="InterPro" id="IPR024928">
    <property type="entry name" value="E3_ub_ligase_SMURF1"/>
</dbReference>
<evidence type="ECO:0000259" key="13">
    <source>
        <dbReference type="PROSITE" id="PS50020"/>
    </source>
</evidence>
<feature type="domain" description="WW" evidence="13">
    <location>
        <begin position="301"/>
        <end position="334"/>
    </location>
</feature>
<evidence type="ECO:0000256" key="5">
    <source>
        <dbReference type="ARBA" id="ARBA00022679"/>
    </source>
</evidence>
<feature type="compositionally biased region" description="Polar residues" evidence="11">
    <location>
        <begin position="176"/>
        <end position="198"/>
    </location>
</feature>
<dbReference type="SMART" id="SM00239">
    <property type="entry name" value="C2"/>
    <property type="match status" value="1"/>
</dbReference>
<dbReference type="InterPro" id="IPR035892">
    <property type="entry name" value="C2_domain_sf"/>
</dbReference>
<accession>A0A2G8L244</accession>
<dbReference type="InterPro" id="IPR001202">
    <property type="entry name" value="WW_dom"/>
</dbReference>
<keyword evidence="16" id="KW-1185">Reference proteome</keyword>
<dbReference type="FunFam" id="3.30.2160.10:FF:000001">
    <property type="entry name" value="E3 ubiquitin-protein ligase NEDD4-like"/>
    <property type="match status" value="1"/>
</dbReference>
<organism evidence="15 16">
    <name type="scientific">Stichopus japonicus</name>
    <name type="common">Sea cucumber</name>
    <dbReference type="NCBI Taxonomy" id="307972"/>
    <lineage>
        <taxon>Eukaryota</taxon>
        <taxon>Metazoa</taxon>
        <taxon>Echinodermata</taxon>
        <taxon>Eleutherozoa</taxon>
        <taxon>Echinozoa</taxon>
        <taxon>Holothuroidea</taxon>
        <taxon>Aspidochirotacea</taxon>
        <taxon>Aspidochirotida</taxon>
        <taxon>Stichopodidae</taxon>
        <taxon>Apostichopus</taxon>
    </lineage>
</organism>
<proteinExistence type="predicted"/>
<dbReference type="PIRSF" id="PIRSF001569">
    <property type="entry name" value="E3_ub_ligase_SMURF1"/>
    <property type="match status" value="1"/>
</dbReference>
<feature type="domain" description="C2" evidence="12">
    <location>
        <begin position="1"/>
        <end position="118"/>
    </location>
</feature>
<dbReference type="SUPFAM" id="SSF51045">
    <property type="entry name" value="WW domain"/>
    <property type="match status" value="3"/>
</dbReference>
<feature type="domain" description="WW" evidence="13">
    <location>
        <begin position="199"/>
        <end position="232"/>
    </location>
</feature>
<dbReference type="FunFam" id="2.60.40.150:FF:000289">
    <property type="entry name" value="E3 ubiquitin-protein ligase"/>
    <property type="match status" value="1"/>
</dbReference>
<evidence type="ECO:0000313" key="16">
    <source>
        <dbReference type="Proteomes" id="UP000230750"/>
    </source>
</evidence>
<dbReference type="Pfam" id="PF00168">
    <property type="entry name" value="C2"/>
    <property type="match status" value="1"/>
</dbReference>
<feature type="domain" description="WW" evidence="13">
    <location>
        <begin position="342"/>
        <end position="375"/>
    </location>
</feature>
<sequence length="759" mass="87019">MHLCKFYGTTEPTRIVKVRILEGVSLAKKDIFGASDPYVRIQLKRDDSVIASTVTKTVKRSLNPKWYEDFNFRVIPASHTLQFEVFDENRLTRDDFLGMVEVPLRHVQVENARTWSSHKEYVLRPRSSRSRVRGFLRMAIAMVRDGDSDETQNGEAEQTEDEVNSGWEVVSRDMQNEGNDSTDSSISSQPGTPASHQQPPLPSGWDERQDANGRFYYVNHISRQTQWERPRSIIQPLDSSATIPDTAAADNQQDQARQIYIARRHISLENSLESATGVPMQAANDTANSEQQEPVVDDPLGPLPAGWQKQQAPNGRLFFIDHNTRKTTWHDPRLSQNVDEVGKLPPGWEQRIHADGRVFFIDHNTSSTQWEDPRLQNPEIAGPAVPYSRDYKKKYDFFKLRLRKPKASNIPNKFELKLKRSSILEDSYRGVIVVKNPDLLKARLWIEFLGETGLDYGGVAREWFFLLSREMFNLIMDSLSIQPCLCNEEHLSYFRFIGRVAGMAVYHGKLLDAFFIRPFYKMMISKPITLSDMEAVDSEYYNSLLWIKENDPSDLELTFSVDEESFGETKTTALKPGGASIDVTNFNKQEYIKLVIEWRFVNRIKIQMAAFKEGFAELIPIEDLKVFDENEIELLLSGLGDINVNDWRTNTAYRGGYHANHGVIQWFWKAVLSFDTEMRSRLLQFVTGTSRVPVNGFANLYGSNGPQLFTIELWGSKESLPRAHTCFNRLDLPPYDSYFIMVEKLRTAVENAQGFEGVD</sequence>
<dbReference type="PRINTS" id="PR00360">
    <property type="entry name" value="C2DOMAIN"/>
</dbReference>
<dbReference type="SMART" id="SM00456">
    <property type="entry name" value="WW"/>
    <property type="match status" value="3"/>
</dbReference>
<dbReference type="InterPro" id="IPR050409">
    <property type="entry name" value="E3_ubiq-protein_ligase"/>
</dbReference>
<dbReference type="FunFam" id="3.90.1750.10:FF:000001">
    <property type="entry name" value="E3 ubiquitin-protein ligase NEDD4-like"/>
    <property type="match status" value="1"/>
</dbReference>
<dbReference type="Gene3D" id="2.20.70.10">
    <property type="match status" value="2"/>
</dbReference>
<dbReference type="GO" id="GO:0006511">
    <property type="term" value="P:ubiquitin-dependent protein catabolic process"/>
    <property type="evidence" value="ECO:0007669"/>
    <property type="project" value="InterPro"/>
</dbReference>
<dbReference type="GO" id="GO:0019871">
    <property type="term" value="F:sodium channel inhibitor activity"/>
    <property type="evidence" value="ECO:0007669"/>
    <property type="project" value="TreeGrafter"/>
</dbReference>
<keyword evidence="4" id="KW-0963">Cytoplasm</keyword>
<dbReference type="SUPFAM" id="SSF56204">
    <property type="entry name" value="Hect, E3 ligase catalytic domain"/>
    <property type="match status" value="1"/>
</dbReference>
<dbReference type="GO" id="GO:0005737">
    <property type="term" value="C:cytoplasm"/>
    <property type="evidence" value="ECO:0007669"/>
    <property type="project" value="UniProtKB-SubCell"/>
</dbReference>
<evidence type="ECO:0000256" key="3">
    <source>
        <dbReference type="ARBA" id="ARBA00004906"/>
    </source>
</evidence>
<dbReference type="PROSITE" id="PS50237">
    <property type="entry name" value="HECT"/>
    <property type="match status" value="1"/>
</dbReference>
<dbReference type="PANTHER" id="PTHR11254:SF440">
    <property type="entry name" value="E3 UBIQUITIN-PROTEIN LIGASE NEDD-4"/>
    <property type="match status" value="1"/>
</dbReference>
<dbReference type="InterPro" id="IPR036020">
    <property type="entry name" value="WW_dom_sf"/>
</dbReference>
<gene>
    <name evidence="15" type="ORF">BSL78_08798</name>
</gene>
<dbReference type="AlphaFoldDB" id="A0A2G8L244"/>
<dbReference type="PROSITE" id="PS01159">
    <property type="entry name" value="WW_DOMAIN_1"/>
    <property type="match status" value="3"/>
</dbReference>
<dbReference type="PROSITE" id="PS50020">
    <property type="entry name" value="WW_DOMAIN_2"/>
    <property type="match status" value="3"/>
</dbReference>
<comment type="pathway">
    <text evidence="3 8">Protein modification; protein ubiquitination.</text>
</comment>
<dbReference type="PROSITE" id="PS50004">
    <property type="entry name" value="C2"/>
    <property type="match status" value="1"/>
</dbReference>
<evidence type="ECO:0000256" key="6">
    <source>
        <dbReference type="ARBA" id="ARBA00022737"/>
    </source>
</evidence>
<feature type="compositionally biased region" description="Acidic residues" evidence="11">
    <location>
        <begin position="147"/>
        <end position="163"/>
    </location>
</feature>
<dbReference type="Pfam" id="PF00632">
    <property type="entry name" value="HECT"/>
    <property type="match status" value="1"/>
</dbReference>
<dbReference type="EC" id="2.3.2.26" evidence="8"/>
<comment type="caution">
    <text evidence="15">The sequence shown here is derived from an EMBL/GenBank/DDBJ whole genome shotgun (WGS) entry which is preliminary data.</text>
</comment>
<dbReference type="PANTHER" id="PTHR11254">
    <property type="entry name" value="HECT DOMAIN UBIQUITIN-PROTEIN LIGASE"/>
    <property type="match status" value="1"/>
</dbReference>
<dbReference type="Proteomes" id="UP000230750">
    <property type="component" value="Unassembled WGS sequence"/>
</dbReference>